<evidence type="ECO:0000313" key="2">
    <source>
        <dbReference type="EMBL" id="CAG9316599.1"/>
    </source>
</evidence>
<dbReference type="AlphaFoldDB" id="A0AAU9J7C3"/>
<name>A0AAU9J7C3_9CILI</name>
<organism evidence="2 3">
    <name type="scientific">Blepharisma stoltei</name>
    <dbReference type="NCBI Taxonomy" id="1481888"/>
    <lineage>
        <taxon>Eukaryota</taxon>
        <taxon>Sar</taxon>
        <taxon>Alveolata</taxon>
        <taxon>Ciliophora</taxon>
        <taxon>Postciliodesmatophora</taxon>
        <taxon>Heterotrichea</taxon>
        <taxon>Heterotrichida</taxon>
        <taxon>Blepharismidae</taxon>
        <taxon>Blepharisma</taxon>
    </lineage>
</organism>
<evidence type="ECO:0000256" key="1">
    <source>
        <dbReference type="SAM" id="MobiDB-lite"/>
    </source>
</evidence>
<reference evidence="2" key="1">
    <citation type="submission" date="2021-09" db="EMBL/GenBank/DDBJ databases">
        <authorList>
            <consortium name="AG Swart"/>
            <person name="Singh M."/>
            <person name="Singh A."/>
            <person name="Seah K."/>
            <person name="Emmerich C."/>
        </authorList>
    </citation>
    <scope>NUCLEOTIDE SEQUENCE</scope>
    <source>
        <strain evidence="2">ATCC30299</strain>
    </source>
</reference>
<protein>
    <submittedName>
        <fullName evidence="2">Uncharacterized protein</fullName>
    </submittedName>
</protein>
<dbReference type="EMBL" id="CAJZBQ010000016">
    <property type="protein sequence ID" value="CAG9316599.1"/>
    <property type="molecule type" value="Genomic_DNA"/>
</dbReference>
<gene>
    <name evidence="2" type="ORF">BSTOLATCC_MIC16707</name>
</gene>
<keyword evidence="3" id="KW-1185">Reference proteome</keyword>
<comment type="caution">
    <text evidence="2">The sequence shown here is derived from an EMBL/GenBank/DDBJ whole genome shotgun (WGS) entry which is preliminary data.</text>
</comment>
<feature type="region of interest" description="Disordered" evidence="1">
    <location>
        <begin position="70"/>
        <end position="225"/>
    </location>
</feature>
<dbReference type="Proteomes" id="UP001162131">
    <property type="component" value="Unassembled WGS sequence"/>
</dbReference>
<feature type="compositionally biased region" description="Basic and acidic residues" evidence="1">
    <location>
        <begin position="96"/>
        <end position="225"/>
    </location>
</feature>
<sequence>MEWGDLNSAVNDAINSRIEGICTSLASQRNTIEQIIQAIQIIEEKVRNNKPEKHKLTIDLNEDTSSKIIDNRPQTTKVQVPRKSFGTPERPSTTDSKLKKQNEEKLKKEEAKKAADEAKKIAEEAKKRKFEEAKKKKEEEEMKKKAAFAKKKEEEAKKKAEEAKEKKLKEEAKAKQIADKKALLDEEKKKIEESKKKSEELKKHAEESKKKPAESKSKAEEEKKKKIDIKLKPEIIRTHRNTIEKDSNIQENHEIFNTNGHNSPPSVNPFDPRRSVVIDHQEEAKITRRSCTIDESSKRRSSLYPIEIDAQIAQLQALHSMEDLTTEKKFELSVGAKSALSLLTTMDDDKFYLDRYPSPDVVWAFRVFFQLLNLAVPEDDNEAWNYCREFLIAARNKDSNKKSIDRVFIEKVNEFDFSEDNIDVIENMIIGNDSKLNPQYFTDFCPLTGLLMFAIREAALYGGAIKGKTPAWRQYRRLLHKKQKSEQIKE</sequence>
<proteinExistence type="predicted"/>
<accession>A0AAU9J7C3</accession>
<evidence type="ECO:0000313" key="3">
    <source>
        <dbReference type="Proteomes" id="UP001162131"/>
    </source>
</evidence>